<evidence type="ECO:0000313" key="3">
    <source>
        <dbReference type="Proteomes" id="UP001634394"/>
    </source>
</evidence>
<dbReference type="InterPro" id="IPR027625">
    <property type="entry name" value="OvoA_Cterm"/>
</dbReference>
<dbReference type="PANTHER" id="PTHR45445">
    <property type="match status" value="1"/>
</dbReference>
<keyword evidence="3" id="KW-1185">Reference proteome</keyword>
<comment type="caution">
    <text evidence="2">The sequence shown here is derived from an EMBL/GenBank/DDBJ whole genome shotgun (WGS) entry which is preliminary data.</text>
</comment>
<accession>A0ABD3WJE3</accession>
<evidence type="ECO:0000313" key="2">
    <source>
        <dbReference type="EMBL" id="KAL3872833.1"/>
    </source>
</evidence>
<name>A0ABD3WJE3_SINWO</name>
<proteinExistence type="predicted"/>
<dbReference type="EMBL" id="JBJQND010000006">
    <property type="protein sequence ID" value="KAL3872832.1"/>
    <property type="molecule type" value="Genomic_DNA"/>
</dbReference>
<organism evidence="2 3">
    <name type="scientific">Sinanodonta woodiana</name>
    <name type="common">Chinese pond mussel</name>
    <name type="synonym">Anodonta woodiana</name>
    <dbReference type="NCBI Taxonomy" id="1069815"/>
    <lineage>
        <taxon>Eukaryota</taxon>
        <taxon>Metazoa</taxon>
        <taxon>Spiralia</taxon>
        <taxon>Lophotrochozoa</taxon>
        <taxon>Mollusca</taxon>
        <taxon>Bivalvia</taxon>
        <taxon>Autobranchia</taxon>
        <taxon>Heteroconchia</taxon>
        <taxon>Palaeoheterodonta</taxon>
        <taxon>Unionida</taxon>
        <taxon>Unionoidea</taxon>
        <taxon>Unionidae</taxon>
        <taxon>Unioninae</taxon>
        <taxon>Sinanodonta</taxon>
    </lineage>
</organism>
<sequence>MATVFGVDHKTIAITTICLSAGVSIYTSYKLWKVTKRQQEKNLYETEKLVSEYLIFHYGKDAEILRYDFGPKDSLHFPKRCAELCTKHFKDMGGIPSRALDIGCAVGCSTFELAKVFDSVIGLDYSQAFVDVCNKLKVNGSMQYNVQDEGDLMTSLTARVDDDVDRSKTTFIKGDACNLPNDLGQFGCVLAANLICRLHSPMDFLERLPGLVAPGGILVITSPYTFMEQFTEKSKWIGGYYDKENMPVSGFRTLQKKLGPDFDLIEEKNMPFFIRETARKNQWTVAHATVWKRKS</sequence>
<gene>
    <name evidence="2" type="ORF">ACJMK2_036027</name>
</gene>
<feature type="domain" description="Methyltransferase type 11" evidence="1">
    <location>
        <begin position="100"/>
        <end position="220"/>
    </location>
</feature>
<dbReference type="NCBIfam" id="TIGR04345">
    <property type="entry name" value="ovoA_Cterm"/>
    <property type="match status" value="1"/>
</dbReference>
<dbReference type="InterPro" id="IPR013216">
    <property type="entry name" value="Methyltransf_11"/>
</dbReference>
<dbReference type="Proteomes" id="UP001634394">
    <property type="component" value="Unassembled WGS sequence"/>
</dbReference>
<dbReference type="Pfam" id="PF08241">
    <property type="entry name" value="Methyltransf_11"/>
    <property type="match status" value="1"/>
</dbReference>
<reference evidence="2 3" key="1">
    <citation type="submission" date="2024-11" db="EMBL/GenBank/DDBJ databases">
        <title>Chromosome-level genome assembly of the freshwater bivalve Anodonta woodiana.</title>
        <authorList>
            <person name="Chen X."/>
        </authorList>
    </citation>
    <scope>NUCLEOTIDE SEQUENCE [LARGE SCALE GENOMIC DNA]</scope>
    <source>
        <strain evidence="2">MN2024</strain>
        <tissue evidence="2">Gills</tissue>
    </source>
</reference>
<protein>
    <recommendedName>
        <fullName evidence="1">Methyltransferase type 11 domain-containing protein</fullName>
    </recommendedName>
</protein>
<dbReference type="PANTHER" id="PTHR45445:SF2">
    <property type="entry name" value="METHYLTRANSFERASE TYPE 11 DOMAIN-CONTAINING PROTEIN"/>
    <property type="match status" value="1"/>
</dbReference>
<dbReference type="CDD" id="cd02440">
    <property type="entry name" value="AdoMet_MTases"/>
    <property type="match status" value="1"/>
</dbReference>
<dbReference type="InterPro" id="IPR029063">
    <property type="entry name" value="SAM-dependent_MTases_sf"/>
</dbReference>
<dbReference type="EMBL" id="JBJQND010000006">
    <property type="protein sequence ID" value="KAL3872833.1"/>
    <property type="molecule type" value="Genomic_DNA"/>
</dbReference>
<dbReference type="AlphaFoldDB" id="A0ABD3WJE3"/>
<evidence type="ECO:0000259" key="1">
    <source>
        <dbReference type="Pfam" id="PF08241"/>
    </source>
</evidence>
<dbReference type="SUPFAM" id="SSF53335">
    <property type="entry name" value="S-adenosyl-L-methionine-dependent methyltransferases"/>
    <property type="match status" value="1"/>
</dbReference>
<dbReference type="Gene3D" id="3.40.50.150">
    <property type="entry name" value="Vaccinia Virus protein VP39"/>
    <property type="match status" value="1"/>
</dbReference>